<keyword evidence="3" id="KW-1185">Reference proteome</keyword>
<feature type="region of interest" description="Disordered" evidence="1">
    <location>
        <begin position="1"/>
        <end position="22"/>
    </location>
</feature>
<evidence type="ECO:0000313" key="2">
    <source>
        <dbReference type="EMBL" id="KAB7504671.1"/>
    </source>
</evidence>
<comment type="caution">
    <text evidence="2">The sequence shown here is derived from an EMBL/GenBank/DDBJ whole genome shotgun (WGS) entry which is preliminary data.</text>
</comment>
<dbReference type="EMBL" id="SEYY01002616">
    <property type="protein sequence ID" value="KAB7504671.1"/>
    <property type="molecule type" value="Genomic_DNA"/>
</dbReference>
<dbReference type="PANTHER" id="PTHR47412:SF1">
    <property type="entry name" value="FI01434P-RELATED"/>
    <property type="match status" value="1"/>
</dbReference>
<name>A0A5N5TDP8_9CRUS</name>
<accession>A0A5N5TDP8</accession>
<keyword evidence="2" id="KW-0808">Transferase</keyword>
<organism evidence="2 3">
    <name type="scientific">Armadillidium nasatum</name>
    <dbReference type="NCBI Taxonomy" id="96803"/>
    <lineage>
        <taxon>Eukaryota</taxon>
        <taxon>Metazoa</taxon>
        <taxon>Ecdysozoa</taxon>
        <taxon>Arthropoda</taxon>
        <taxon>Crustacea</taxon>
        <taxon>Multicrustacea</taxon>
        <taxon>Malacostraca</taxon>
        <taxon>Eumalacostraca</taxon>
        <taxon>Peracarida</taxon>
        <taxon>Isopoda</taxon>
        <taxon>Oniscidea</taxon>
        <taxon>Crinocheta</taxon>
        <taxon>Armadillidiidae</taxon>
        <taxon>Armadillidium</taxon>
    </lineage>
</organism>
<evidence type="ECO:0000313" key="3">
    <source>
        <dbReference type="Proteomes" id="UP000326759"/>
    </source>
</evidence>
<dbReference type="GO" id="GO:0016740">
    <property type="term" value="F:transferase activity"/>
    <property type="evidence" value="ECO:0007669"/>
    <property type="project" value="UniProtKB-KW"/>
</dbReference>
<protein>
    <submittedName>
        <fullName evidence="2">Glycosyltransferase-like protein LARGE2</fullName>
    </submittedName>
</protein>
<dbReference type="PANTHER" id="PTHR47412">
    <property type="entry name" value="FI01434P-RELATED"/>
    <property type="match status" value="1"/>
</dbReference>
<gene>
    <name evidence="2" type="primary">gyltl1b_0</name>
    <name evidence="2" type="ORF">Anas_12328</name>
</gene>
<dbReference type="Proteomes" id="UP000326759">
    <property type="component" value="Unassembled WGS sequence"/>
</dbReference>
<proteinExistence type="predicted"/>
<dbReference type="AlphaFoldDB" id="A0A5N5TDP8"/>
<dbReference type="Pfam" id="PF13896">
    <property type="entry name" value="Glyco_transf_49"/>
    <property type="match status" value="1"/>
</dbReference>
<reference evidence="2 3" key="1">
    <citation type="journal article" date="2019" name="PLoS Biol.">
        <title>Sex chromosomes control vertical transmission of feminizing Wolbachia symbionts in an isopod.</title>
        <authorList>
            <person name="Becking T."/>
            <person name="Chebbi M.A."/>
            <person name="Giraud I."/>
            <person name="Moumen B."/>
            <person name="Laverre T."/>
            <person name="Caubet Y."/>
            <person name="Peccoud J."/>
            <person name="Gilbert C."/>
            <person name="Cordaux R."/>
        </authorList>
    </citation>
    <scope>NUCLEOTIDE SEQUENCE [LARGE SCALE GENOMIC DNA]</scope>
    <source>
        <strain evidence="2">ANa2</strain>
        <tissue evidence="2">Whole body excluding digestive tract and cuticle</tissue>
    </source>
</reference>
<evidence type="ECO:0000256" key="1">
    <source>
        <dbReference type="SAM" id="MobiDB-lite"/>
    </source>
</evidence>
<sequence length="258" mass="30437">MMFKERNQSAENEKKENYSKAENQKILSHKEKMFPDFNNCSTKKLETKFVQHSNYWVLQNYIKASETFLCNATITYTTLGELGYLHNLAEIATRWQILNSEELLKYKVNCARNLKDLDVSNGYRFFNGIFFPINIARNIAWQNAATYFVFPSDIELYPSVNVIPEFLKLLERRDVSNTTNKRVFVLPVFELEENEVPPKYKEELLFLLLMKKAHIFHKNICRPCHEVPSYDHRDLAKECLTILTIILIGFISQHFKTF</sequence>
<dbReference type="OrthoDB" id="9974378at2759"/>